<comment type="caution">
    <text evidence="1">The sequence shown here is derived from an EMBL/GenBank/DDBJ whole genome shotgun (WGS) entry which is preliminary data.</text>
</comment>
<organism evidence="1 2">
    <name type="scientific">Rhizoctonia solani</name>
    <dbReference type="NCBI Taxonomy" id="456999"/>
    <lineage>
        <taxon>Eukaryota</taxon>
        <taxon>Fungi</taxon>
        <taxon>Dikarya</taxon>
        <taxon>Basidiomycota</taxon>
        <taxon>Agaricomycotina</taxon>
        <taxon>Agaricomycetes</taxon>
        <taxon>Cantharellales</taxon>
        <taxon>Ceratobasidiaceae</taxon>
        <taxon>Rhizoctonia</taxon>
    </lineage>
</organism>
<sequence>MSLEVVAVVIFGARGTKKTSFITLASGVGKLSSESLGGHDDVTGTAFQLDGKNVILFDIPRLDVDSAVFLAESY</sequence>
<dbReference type="EMBL" id="CAJMXA010000144">
    <property type="protein sequence ID" value="CAE6418412.1"/>
    <property type="molecule type" value="Genomic_DNA"/>
</dbReference>
<protein>
    <recommendedName>
        <fullName evidence="3">G domain-containing protein</fullName>
    </recommendedName>
</protein>
<accession>A0A8H2X5F4</accession>
<evidence type="ECO:0000313" key="1">
    <source>
        <dbReference type="EMBL" id="CAE6418412.1"/>
    </source>
</evidence>
<name>A0A8H2X5F4_9AGAM</name>
<evidence type="ECO:0000313" key="2">
    <source>
        <dbReference type="Proteomes" id="UP000663853"/>
    </source>
</evidence>
<evidence type="ECO:0008006" key="3">
    <source>
        <dbReference type="Google" id="ProtNLM"/>
    </source>
</evidence>
<gene>
    <name evidence="1" type="ORF">RDB_LOCUS9201</name>
</gene>
<dbReference type="Proteomes" id="UP000663853">
    <property type="component" value="Unassembled WGS sequence"/>
</dbReference>
<proteinExistence type="predicted"/>
<dbReference type="AlphaFoldDB" id="A0A8H2X5F4"/>
<reference evidence="1" key="1">
    <citation type="submission" date="2021-01" db="EMBL/GenBank/DDBJ databases">
        <authorList>
            <person name="Kaushik A."/>
        </authorList>
    </citation>
    <scope>NUCLEOTIDE SEQUENCE</scope>
    <source>
        <strain evidence="1">AG6-10EEA</strain>
    </source>
</reference>